<sequence length="848" mass="95005">MAPIRYSLHYEDYSEHLMSRFGKLLQMQALVDMTLMCSSHTLRVHKAVLAASSAYFQEVLQKQAGEPLIILKMRFSVLKCLVEFMYCGKTQCLEENLDELVSAAQFLKIKGLSKVTKEGLGIANNSEMPIFTPPVVINRPPQSLIDLHSQDSDNKTPQSSQLSPATSTSQPVDGRMNNNKDMVVRIPFDIENGGSAPAVDYSDVPRAIKPRRGRPSVRRSGAWESGTGALGRAAERALLRREQDSRKAIHQLKHLQTRHMQDYMDRVTLSQAVNSICGPESSTNYMNIDNDLMYMDQTVSSNVLDPTIAYNKEHSIGNETITSYSNTNPISSVDSSTGGISTAMSQYVNALKSAGLPTDLPILFESGDGSYINVNEQVLLDMVQSSEIQYEVIEQPNIIEKVADPSEIKSIDDLSKSIERGEMLLGGNKGYSSNSDYEKDSSQYNRTEDAINSLNAILPDNLESFEEQQNYVVLDPRLQENNNSMDHENAHDFSCIDGDMQFFTKSMSDDVKKYYEDQQLHDSRVIEQLCPTSTSLDTNFSISLLDNKSSHLSSNLSQQYNSLNSEDLRRNEDCYDFGLQLPQSAVFKEDALDCLMATPKRNVDDEQNNYEDSTQLDQRAQERDEIIKDLMNIENKMNMAQQHNSNANDDQDNLNSNPDCNVQNYNVNPLNDSSVFDNDPDNMHIKEELDNSKNGNGDLSATLNSSELQWGNLDMNIKVSDENDADDNSEHQTANENPIEDAMESESQFEPSVINLTSSVNDKTEQWGDIMNEGDVQNKENEEPVTNDDGISSSIENDIPYAVGLLPLKQVPPMEEGSLLKRKNSIGDDLLDNVDAQCLKRKVKYKKL</sequence>
<reference evidence="1" key="1">
    <citation type="submission" date="2023-03" db="EMBL/GenBank/DDBJ databases">
        <title>Chromosome-level genomes of two armyworms, Mythimna separata and Mythimna loreyi, provide insights into the biosynthesis and reception of sex pheromones.</title>
        <authorList>
            <person name="Zhao H."/>
        </authorList>
    </citation>
    <scope>NUCLEOTIDE SEQUENCE</scope>
    <source>
        <strain evidence="1">BeijingLab</strain>
    </source>
</reference>
<dbReference type="Proteomes" id="UP001231649">
    <property type="component" value="Chromosome 11"/>
</dbReference>
<accession>A0ACC2R555</accession>
<gene>
    <name evidence="1" type="ORF">PYW08_001771</name>
</gene>
<dbReference type="EMBL" id="CM056787">
    <property type="protein sequence ID" value="KAJ8733473.1"/>
    <property type="molecule type" value="Genomic_DNA"/>
</dbReference>
<evidence type="ECO:0000313" key="1">
    <source>
        <dbReference type="EMBL" id="KAJ8733473.1"/>
    </source>
</evidence>
<proteinExistence type="predicted"/>
<organism evidence="1 2">
    <name type="scientific">Mythimna loreyi</name>
    <dbReference type="NCBI Taxonomy" id="667449"/>
    <lineage>
        <taxon>Eukaryota</taxon>
        <taxon>Metazoa</taxon>
        <taxon>Ecdysozoa</taxon>
        <taxon>Arthropoda</taxon>
        <taxon>Hexapoda</taxon>
        <taxon>Insecta</taxon>
        <taxon>Pterygota</taxon>
        <taxon>Neoptera</taxon>
        <taxon>Endopterygota</taxon>
        <taxon>Lepidoptera</taxon>
        <taxon>Glossata</taxon>
        <taxon>Ditrysia</taxon>
        <taxon>Noctuoidea</taxon>
        <taxon>Noctuidae</taxon>
        <taxon>Noctuinae</taxon>
        <taxon>Hadenini</taxon>
        <taxon>Mythimna</taxon>
    </lineage>
</organism>
<comment type="caution">
    <text evidence="1">The sequence shown here is derived from an EMBL/GenBank/DDBJ whole genome shotgun (WGS) entry which is preliminary data.</text>
</comment>
<keyword evidence="2" id="KW-1185">Reference proteome</keyword>
<name>A0ACC2R555_9NEOP</name>
<protein>
    <submittedName>
        <fullName evidence="1">Uncharacterized protein</fullName>
    </submittedName>
</protein>
<evidence type="ECO:0000313" key="2">
    <source>
        <dbReference type="Proteomes" id="UP001231649"/>
    </source>
</evidence>